<evidence type="ECO:0000256" key="3">
    <source>
        <dbReference type="ARBA" id="ARBA00022679"/>
    </source>
</evidence>
<feature type="transmembrane region" description="Helical" evidence="6">
    <location>
        <begin position="141"/>
        <end position="159"/>
    </location>
</feature>
<feature type="transmembrane region" description="Helical" evidence="6">
    <location>
        <begin position="324"/>
        <end position="344"/>
    </location>
</feature>
<dbReference type="EMBL" id="BSXN01000131">
    <property type="protein sequence ID" value="GME67254.1"/>
    <property type="molecule type" value="Genomic_DNA"/>
</dbReference>
<keyword evidence="8" id="KW-1185">Reference proteome</keyword>
<keyword evidence="4 6" id="KW-0472">Membrane</keyword>
<keyword evidence="6" id="KW-1133">Transmembrane helix</keyword>
<comment type="caution">
    <text evidence="7">The sequence shown here is derived from an EMBL/GenBank/DDBJ whole genome shotgun (WGS) entry which is preliminary data.</text>
</comment>
<proteinExistence type="inferred from homology"/>
<accession>A0A9W6WE85</accession>
<feature type="transmembrane region" description="Helical" evidence="6">
    <location>
        <begin position="264"/>
        <end position="285"/>
    </location>
</feature>
<protein>
    <submittedName>
        <fullName evidence="7">Unnamed protein product</fullName>
    </submittedName>
</protein>
<dbReference type="AlphaFoldDB" id="A0A9W6WE85"/>
<feature type="transmembrane region" description="Helical" evidence="6">
    <location>
        <begin position="356"/>
        <end position="376"/>
    </location>
</feature>
<dbReference type="InterPro" id="IPR000462">
    <property type="entry name" value="CDP-OH_P_trans"/>
</dbReference>
<keyword evidence="6" id="KW-0812">Transmembrane</keyword>
<feature type="transmembrane region" description="Helical" evidence="6">
    <location>
        <begin position="180"/>
        <end position="203"/>
    </location>
</feature>
<organism evidence="7 8">
    <name type="scientific">Candida boidinii</name>
    <name type="common">Yeast</name>
    <dbReference type="NCBI Taxonomy" id="5477"/>
    <lineage>
        <taxon>Eukaryota</taxon>
        <taxon>Fungi</taxon>
        <taxon>Dikarya</taxon>
        <taxon>Ascomycota</taxon>
        <taxon>Saccharomycotina</taxon>
        <taxon>Pichiomycetes</taxon>
        <taxon>Pichiales</taxon>
        <taxon>Pichiaceae</taxon>
        <taxon>Ogataea</taxon>
        <taxon>Ogataea/Candida clade</taxon>
    </lineage>
</organism>
<feature type="transmembrane region" description="Helical" evidence="6">
    <location>
        <begin position="291"/>
        <end position="312"/>
    </location>
</feature>
<evidence type="ECO:0000256" key="2">
    <source>
        <dbReference type="ARBA" id="ARBA00010441"/>
    </source>
</evidence>
<reference evidence="7" key="1">
    <citation type="submission" date="2023-04" db="EMBL/GenBank/DDBJ databases">
        <title>Candida boidinii NBRC 10035.</title>
        <authorList>
            <person name="Ichikawa N."/>
            <person name="Sato H."/>
            <person name="Tonouchi N."/>
        </authorList>
    </citation>
    <scope>NUCLEOTIDE SEQUENCE</scope>
    <source>
        <strain evidence="7">NBRC 10035</strain>
    </source>
</reference>
<evidence type="ECO:0000313" key="7">
    <source>
        <dbReference type="EMBL" id="GME67254.1"/>
    </source>
</evidence>
<feature type="transmembrane region" description="Helical" evidence="6">
    <location>
        <begin position="223"/>
        <end position="243"/>
    </location>
</feature>
<evidence type="ECO:0000256" key="4">
    <source>
        <dbReference type="ARBA" id="ARBA00023136"/>
    </source>
</evidence>
<comment type="subcellular location">
    <subcellularLocation>
        <location evidence="1">Membrane</location>
    </subcellularLocation>
</comment>
<sequence>MGFFIPKESIKHLKEYKYNSEDRSILTKYVLKSFWIKFEKIFPLSMAPNMVTLLGLVFILLGDIVVFYYDPNFDTPSPNWCYFFYAFCLFMYQTFDACDGIHARRTGQSGPLGELFDHCCDAINTTLSCILFASTVGLGNSWLTIVSQFSVLANFYLSTWETFFTHKLYLSEFSGPVEGILIMILLFLITGFKSTSWWKFVLFNLDFTSLNLKQFDYFDSNIISIRVLDFNIVFGAVILYFNIHSAKRNVDLLIKDVKTHSKAMKGLIPFFGYYLSIFVTLLIHKDMVEKYVLPTILTIGSTFAFVVGRIIVNHLTKQEFPFWNLPMFLPILQNLLIFVLTFFFKYDYDLVLSGTVYTSLGLTLGIHTMFITEIIYEITTYLDIYALTIKHAKVN</sequence>
<gene>
    <name evidence="7" type="ORF">Cboi02_000068300</name>
</gene>
<dbReference type="InterPro" id="IPR043130">
    <property type="entry name" value="CDP-OH_PTrfase_TM_dom"/>
</dbReference>
<evidence type="ECO:0000256" key="1">
    <source>
        <dbReference type="ARBA" id="ARBA00004370"/>
    </source>
</evidence>
<evidence type="ECO:0000256" key="5">
    <source>
        <dbReference type="RuleBase" id="RU003750"/>
    </source>
</evidence>
<dbReference type="InterPro" id="IPR048254">
    <property type="entry name" value="CDP_ALCOHOL_P_TRANSF_CS"/>
</dbReference>
<keyword evidence="3 5" id="KW-0808">Transferase</keyword>
<dbReference type="PANTHER" id="PTHR10414">
    <property type="entry name" value="ETHANOLAMINEPHOSPHOTRANSFERASE"/>
    <property type="match status" value="1"/>
</dbReference>
<dbReference type="PROSITE" id="PS00379">
    <property type="entry name" value="CDP_ALCOHOL_P_TRANSF"/>
    <property type="match status" value="1"/>
</dbReference>
<dbReference type="GO" id="GO:0008654">
    <property type="term" value="P:phospholipid biosynthetic process"/>
    <property type="evidence" value="ECO:0007669"/>
    <property type="project" value="InterPro"/>
</dbReference>
<dbReference type="PIRSF" id="PIRSF015665">
    <property type="entry name" value="CHOPT"/>
    <property type="match status" value="1"/>
</dbReference>
<dbReference type="GO" id="GO:0016780">
    <property type="term" value="F:phosphotransferase activity, for other substituted phosphate groups"/>
    <property type="evidence" value="ECO:0007669"/>
    <property type="project" value="InterPro"/>
</dbReference>
<dbReference type="Proteomes" id="UP001165120">
    <property type="component" value="Unassembled WGS sequence"/>
</dbReference>
<dbReference type="PANTHER" id="PTHR10414:SF37">
    <property type="entry name" value="BB IN A BOXCAR, ISOFORM C"/>
    <property type="match status" value="1"/>
</dbReference>
<name>A0A9W6WE85_CANBO</name>
<evidence type="ECO:0000313" key="8">
    <source>
        <dbReference type="Proteomes" id="UP001165120"/>
    </source>
</evidence>
<dbReference type="InterPro" id="IPR014472">
    <property type="entry name" value="CHOPT"/>
</dbReference>
<feature type="transmembrane region" description="Helical" evidence="6">
    <location>
        <begin position="50"/>
        <end position="69"/>
    </location>
</feature>
<evidence type="ECO:0000256" key="6">
    <source>
        <dbReference type="SAM" id="Phobius"/>
    </source>
</evidence>
<dbReference type="Gene3D" id="1.20.120.1760">
    <property type="match status" value="1"/>
</dbReference>
<comment type="similarity">
    <text evidence="2 5">Belongs to the CDP-alcohol phosphatidyltransferase class-I family.</text>
</comment>
<dbReference type="Pfam" id="PF01066">
    <property type="entry name" value="CDP-OH_P_transf"/>
    <property type="match status" value="1"/>
</dbReference>
<dbReference type="GO" id="GO:0016020">
    <property type="term" value="C:membrane"/>
    <property type="evidence" value="ECO:0007669"/>
    <property type="project" value="UniProtKB-SubCell"/>
</dbReference>